<feature type="region of interest" description="Disordered" evidence="1">
    <location>
        <begin position="1139"/>
        <end position="1226"/>
    </location>
</feature>
<proteinExistence type="predicted"/>
<dbReference type="OrthoDB" id="3270451at2759"/>
<dbReference type="Gene3D" id="2.60.120.650">
    <property type="entry name" value="Cupin"/>
    <property type="match status" value="1"/>
</dbReference>
<feature type="region of interest" description="Disordered" evidence="1">
    <location>
        <begin position="526"/>
        <end position="601"/>
    </location>
</feature>
<reference evidence="3 4" key="1">
    <citation type="journal article" date="2016" name="Mol. Biol. Evol.">
        <title>Comparative Genomics of Early-Diverging Mushroom-Forming Fungi Provides Insights into the Origins of Lignocellulose Decay Capabilities.</title>
        <authorList>
            <person name="Nagy L.G."/>
            <person name="Riley R."/>
            <person name="Tritt A."/>
            <person name="Adam C."/>
            <person name="Daum C."/>
            <person name="Floudas D."/>
            <person name="Sun H."/>
            <person name="Yadav J.S."/>
            <person name="Pangilinan J."/>
            <person name="Larsson K.H."/>
            <person name="Matsuura K."/>
            <person name="Barry K."/>
            <person name="Labutti K."/>
            <person name="Kuo R."/>
            <person name="Ohm R.A."/>
            <person name="Bhattacharya S.S."/>
            <person name="Shirouzu T."/>
            <person name="Yoshinaga Y."/>
            <person name="Martin F.M."/>
            <person name="Grigoriev I.V."/>
            <person name="Hibbett D.S."/>
        </authorList>
    </citation>
    <scope>NUCLEOTIDE SEQUENCE [LARGE SCALE GENOMIC DNA]</scope>
    <source>
        <strain evidence="3 4">TUFC12733</strain>
    </source>
</reference>
<evidence type="ECO:0000259" key="2">
    <source>
        <dbReference type="PROSITE" id="PS51184"/>
    </source>
</evidence>
<gene>
    <name evidence="3" type="ORF">CALVIDRAFT_531640</name>
</gene>
<evidence type="ECO:0000313" key="3">
    <source>
        <dbReference type="EMBL" id="KZO90115.1"/>
    </source>
</evidence>
<feature type="compositionally biased region" description="Basic and acidic residues" evidence="1">
    <location>
        <begin position="1085"/>
        <end position="1100"/>
    </location>
</feature>
<dbReference type="EMBL" id="KV417351">
    <property type="protein sequence ID" value="KZO90115.1"/>
    <property type="molecule type" value="Genomic_DNA"/>
</dbReference>
<feature type="compositionally biased region" description="Polar residues" evidence="1">
    <location>
        <begin position="526"/>
        <end position="536"/>
    </location>
</feature>
<organism evidence="3 4">
    <name type="scientific">Calocera viscosa (strain TUFC12733)</name>
    <dbReference type="NCBI Taxonomy" id="1330018"/>
    <lineage>
        <taxon>Eukaryota</taxon>
        <taxon>Fungi</taxon>
        <taxon>Dikarya</taxon>
        <taxon>Basidiomycota</taxon>
        <taxon>Agaricomycotina</taxon>
        <taxon>Dacrymycetes</taxon>
        <taxon>Dacrymycetales</taxon>
        <taxon>Dacrymycetaceae</taxon>
        <taxon>Calocera</taxon>
    </lineage>
</organism>
<feature type="compositionally biased region" description="Polar residues" evidence="1">
    <location>
        <begin position="559"/>
        <end position="570"/>
    </location>
</feature>
<dbReference type="InterPro" id="IPR003347">
    <property type="entry name" value="JmjC_dom"/>
</dbReference>
<dbReference type="PROSITE" id="PS51184">
    <property type="entry name" value="JMJC"/>
    <property type="match status" value="1"/>
</dbReference>
<name>A0A167G2V5_CALVF</name>
<keyword evidence="4" id="KW-1185">Reference proteome</keyword>
<dbReference type="SUPFAM" id="SSF51197">
    <property type="entry name" value="Clavaminate synthase-like"/>
    <property type="match status" value="1"/>
</dbReference>
<protein>
    <recommendedName>
        <fullName evidence="2">JmjC domain-containing protein</fullName>
    </recommendedName>
</protein>
<feature type="compositionally biased region" description="Basic and acidic residues" evidence="1">
    <location>
        <begin position="542"/>
        <end position="557"/>
    </location>
</feature>
<dbReference type="Proteomes" id="UP000076738">
    <property type="component" value="Unassembled WGS sequence"/>
</dbReference>
<feature type="region of interest" description="Disordered" evidence="1">
    <location>
        <begin position="469"/>
        <end position="514"/>
    </location>
</feature>
<sequence length="1412" mass="153469">MMSTLSTDAMLLLTPDHRHPALLSTVFQSTTRIYEDIMLPAPSADSPTDIPSSPSSADIARGIVSCSRPGYADFDPTATFLESLPLPALGRTGEAEGALGKRCAEIREDSRAFFGAVAAKSPWRQAAFNLSQAPIPPRATQDVVDAICIRQVLFSAAVRYTKACTRPALTPLPDSKKYPRRLNNALTVLCHPESTNNRSKAPQYVEKVNDAWGTVERFLDSCSKLGGKDDDINSKVVPGTTLAASALDLSEALCKTAGSMFALSNILLVVSWLNTDLTFDPASGAPLVPDFMKDRLWGRKNPPTRADMFRPLVVASCYSALGLFVDFGIHWDVLGLHPMVSAFTQIGSIIPYSAEDCETAGVDAINDFVWREVIGGIANQTGALTRSKIQNVAKKALASFRAMKDLFVPPEDMTVLPMQQMAIDWPVREQQRQDGSRDSSVEELSSLVDPSAALSVYQTLRSPQEVLLSQPDSMASKHPSPPTPSASDDEEPPRKKCNTSQSPAEPFATMEPEGMTDMDLDESALNQSEGRQSTVPQVEPTRITRQEQRRREGRDIQQKNGPGNLGTQESGAAEKGKSAKRKNKKKSKKQAEKSSRVSSLSTAVWKPLPTVKQAKAFLEVWRSQTSTDEAKKAVLERDLQIFNHVPIKGGEDGLYGKVMDVPKMAEDLKAGMKKNTHWYVGVSTTHLKEYEQHVTIMPSLAEGESGPIFNARKSIAVVTGEWMKSASIGAVLDLFADHGAILIKKAIPDTALLQFNKEAIRQDPLCDGSVPRRAQLQSDVPASFGPHLYDTGGMVYMDLSLDQLMDLREAADKAHPILSLLSYPRGHVTRHTRVDHDDDVDEWIPHLSCFAHCIEAWDALGRLPGIHEDIDPPTAFSAWEMWQTAGTYHPPHWDFAGSCTGLLVLCGSKVWMLFEETEAMAVIYPEMTADEPYEDTSGTAPVVEAGDALFFAPHPHAVLSEMDCIVKGSNFFCMVQMTATLMARLVQHYAGDKVTNLWLGPEGPVDTAAREECLSSGAYRTLYMHAVGAAVDVRKWLWGSPEEFAAWGAANMDDVFQVLFAMAMKSHHAAEHSPGPEGAEESDEEKSSDAEEDKAQAVKSEEKVLAQPLDRLRASGPSAPPPGAILILGSRGEAIAGSVSTSAQDVGGSEAERLSGNTGTGWAVSEGGCQGGQTARKARKKAGPAAGRGQAKKNELKQARSRLQKAKEGPKYQQKAGTAEGGPNAILNNRRGWVERSKQRLRDVELLSIQEPLSQAAALLCDLSSASVPENLQCFNHLLKSHEWDLGAEAALPLPDLSSHNSGLELQMRQTLDGIAISEASSKLLFFSKCLLQLRLGQEGAKPQHSGGALSLRDPNEVKRIIKRVNAAVDVGTKWARLAQGGIHHSQGIHLNRSKYGCSLALPYSLISRRLA</sequence>
<feature type="domain" description="JmjC" evidence="2">
    <location>
        <begin position="833"/>
        <end position="988"/>
    </location>
</feature>
<dbReference type="STRING" id="1330018.A0A167G2V5"/>
<accession>A0A167G2V5</accession>
<evidence type="ECO:0000256" key="1">
    <source>
        <dbReference type="SAM" id="MobiDB-lite"/>
    </source>
</evidence>
<feature type="compositionally biased region" description="Basic residues" evidence="1">
    <location>
        <begin position="578"/>
        <end position="588"/>
    </location>
</feature>
<evidence type="ECO:0000313" key="4">
    <source>
        <dbReference type="Proteomes" id="UP000076738"/>
    </source>
</evidence>
<feature type="region of interest" description="Disordered" evidence="1">
    <location>
        <begin position="1067"/>
        <end position="1100"/>
    </location>
</feature>